<name>A0A816NH52_9BILA</name>
<gene>
    <name evidence="2" type="ORF">UXM345_LOCUS36146</name>
    <name evidence="1" type="ORF">XDN619_LOCUS4816</name>
</gene>
<reference evidence="1" key="1">
    <citation type="submission" date="2021-02" db="EMBL/GenBank/DDBJ databases">
        <authorList>
            <person name="Nowell W R."/>
        </authorList>
    </citation>
    <scope>NUCLEOTIDE SEQUENCE</scope>
</reference>
<evidence type="ECO:0000313" key="3">
    <source>
        <dbReference type="Proteomes" id="UP000663887"/>
    </source>
</evidence>
<organism evidence="1 3">
    <name type="scientific">Rotaria magnacalcarata</name>
    <dbReference type="NCBI Taxonomy" id="392030"/>
    <lineage>
        <taxon>Eukaryota</taxon>
        <taxon>Metazoa</taxon>
        <taxon>Spiralia</taxon>
        <taxon>Gnathifera</taxon>
        <taxon>Rotifera</taxon>
        <taxon>Eurotatoria</taxon>
        <taxon>Bdelloidea</taxon>
        <taxon>Philodinida</taxon>
        <taxon>Philodinidae</taxon>
        <taxon>Rotaria</taxon>
    </lineage>
</organism>
<dbReference type="EMBL" id="CAJOBF010016285">
    <property type="protein sequence ID" value="CAF4353871.1"/>
    <property type="molecule type" value="Genomic_DNA"/>
</dbReference>
<dbReference type="AlphaFoldDB" id="A0A816NH52"/>
<evidence type="ECO:0000313" key="1">
    <source>
        <dbReference type="EMBL" id="CAF2028622.1"/>
    </source>
</evidence>
<proteinExistence type="predicted"/>
<dbReference type="Proteomes" id="UP000663842">
    <property type="component" value="Unassembled WGS sequence"/>
</dbReference>
<evidence type="ECO:0000313" key="2">
    <source>
        <dbReference type="EMBL" id="CAF4353871.1"/>
    </source>
</evidence>
<protein>
    <submittedName>
        <fullName evidence="1">Uncharacterized protein</fullName>
    </submittedName>
</protein>
<dbReference type="EMBL" id="CAJNRG010001166">
    <property type="protein sequence ID" value="CAF2028622.1"/>
    <property type="molecule type" value="Genomic_DNA"/>
</dbReference>
<comment type="caution">
    <text evidence="1">The sequence shown here is derived from an EMBL/GenBank/DDBJ whole genome shotgun (WGS) entry which is preliminary data.</text>
</comment>
<sequence>MSKAKTRKQLEEERLEQNLDQAVRVFLATTGVLSKLLGNKSFVKETLLETRKVKKDPLEIKGLGDKYNLPSEDINQGLSEVEEMIVKMLGEED</sequence>
<dbReference type="Proteomes" id="UP000663887">
    <property type="component" value="Unassembled WGS sequence"/>
</dbReference>
<accession>A0A816NH52</accession>